<protein>
    <submittedName>
        <fullName evidence="8">Ima1 N-terminal domain-containing protein</fullName>
    </submittedName>
</protein>
<dbReference type="Proteomes" id="UP001172102">
    <property type="component" value="Unassembled WGS sequence"/>
</dbReference>
<dbReference type="PANTHER" id="PTHR28538:SF1">
    <property type="entry name" value="INTEGRAL INNER NUCLEAR MEMBRANE PROTEIN IMA1"/>
    <property type="match status" value="1"/>
</dbReference>
<dbReference type="EMBL" id="JAUKUA010000007">
    <property type="protein sequence ID" value="KAK0704821.1"/>
    <property type="molecule type" value="Genomic_DNA"/>
</dbReference>
<keyword evidence="2" id="KW-0812">Transmembrane</keyword>
<evidence type="ECO:0000256" key="4">
    <source>
        <dbReference type="ARBA" id="ARBA00023136"/>
    </source>
</evidence>
<evidence type="ECO:0000256" key="5">
    <source>
        <dbReference type="ARBA" id="ARBA00023242"/>
    </source>
</evidence>
<organism evidence="8 9">
    <name type="scientific">Lasiosphaeris hirsuta</name>
    <dbReference type="NCBI Taxonomy" id="260670"/>
    <lineage>
        <taxon>Eukaryota</taxon>
        <taxon>Fungi</taxon>
        <taxon>Dikarya</taxon>
        <taxon>Ascomycota</taxon>
        <taxon>Pezizomycotina</taxon>
        <taxon>Sordariomycetes</taxon>
        <taxon>Sordariomycetidae</taxon>
        <taxon>Sordariales</taxon>
        <taxon>Lasiosphaeriaceae</taxon>
        <taxon>Lasiosphaeris</taxon>
    </lineage>
</organism>
<evidence type="ECO:0000256" key="3">
    <source>
        <dbReference type="ARBA" id="ARBA00022989"/>
    </source>
</evidence>
<name>A0AA39ZW78_9PEZI</name>
<evidence type="ECO:0000256" key="2">
    <source>
        <dbReference type="ARBA" id="ARBA00022692"/>
    </source>
</evidence>
<evidence type="ECO:0000313" key="8">
    <source>
        <dbReference type="EMBL" id="KAK0704821.1"/>
    </source>
</evidence>
<feature type="domain" description="Ima1 N-terminal" evidence="7">
    <location>
        <begin position="10"/>
        <end position="136"/>
    </location>
</feature>
<dbReference type="GO" id="GO:0034992">
    <property type="term" value="C:microtubule organizing center attachment site"/>
    <property type="evidence" value="ECO:0007669"/>
    <property type="project" value="TreeGrafter"/>
</dbReference>
<dbReference type="GO" id="GO:0034506">
    <property type="term" value="C:chromosome, centromeric core domain"/>
    <property type="evidence" value="ECO:0007669"/>
    <property type="project" value="TreeGrafter"/>
</dbReference>
<proteinExistence type="predicted"/>
<dbReference type="InterPro" id="IPR042321">
    <property type="entry name" value="Ima1"/>
</dbReference>
<feature type="compositionally biased region" description="Low complexity" evidence="6">
    <location>
        <begin position="600"/>
        <end position="609"/>
    </location>
</feature>
<feature type="compositionally biased region" description="Basic and acidic residues" evidence="6">
    <location>
        <begin position="584"/>
        <end position="595"/>
    </location>
</feature>
<feature type="region of interest" description="Disordered" evidence="6">
    <location>
        <begin position="460"/>
        <end position="609"/>
    </location>
</feature>
<dbReference type="GO" id="GO:0044732">
    <property type="term" value="C:mitotic spindle pole body"/>
    <property type="evidence" value="ECO:0007669"/>
    <property type="project" value="TreeGrafter"/>
</dbReference>
<dbReference type="GO" id="GO:0005637">
    <property type="term" value="C:nuclear inner membrane"/>
    <property type="evidence" value="ECO:0007669"/>
    <property type="project" value="UniProtKB-SubCell"/>
</dbReference>
<dbReference type="GO" id="GO:0071765">
    <property type="term" value="P:nuclear inner membrane organization"/>
    <property type="evidence" value="ECO:0007669"/>
    <property type="project" value="InterPro"/>
</dbReference>
<dbReference type="InterPro" id="IPR018617">
    <property type="entry name" value="Ima1_N"/>
</dbReference>
<sequence>MPRLNRTRYLSCFYCGRNTSTPYDGTVHRFECPSCEATNYLDKNGQITDPPVATDKEATPVKFAVPRPFEPPSSPTNDIFCAECLKNQHLLNSALAQYLPDPDDPDYEEREKSFAKFRRRQEIIYPQICAHCEPRVREQLKKAAYDAKADALRRLLNKSTTIKQTVKQRGWLEFFDAVGRWLWIAGLVLQLCWHIATLDVLYQESLDVGLTGKQVPLAIWLLRTLLSVLPVVDQSLKLSMLSSILSAWWNPRFPQVFRGFTKHISGVSRWYFYQAVIIVMRVLLQRATALATPGPPLLNMQVAGHTFAAGFAIFVFALGPRSIRVNTAPLFQPHEIPEHLIAKNKHEVLAENPMEQALDEILNAPSKSQTPSIASDARFTPWAPTTRASSVTSTATVVPTSLRQRWDIRAGDEVPRASTEIPLNLLQLNNPAAAVGYDEDMDWAPTESKHRAFNPYNQRQTNGFNEAPTEPQKPFWYRVPPAPTTPAQRVFNPPNQPRLRKSPVASDPQNPLFSFKAAAASSVTRPGKQLVRAGGSEDEDEESVGSSQQRDVKFIEPRFFPPRSQDDPRDPLSDMFGQSFSLTEEERAERERERAGAGGASSWLSWGRR</sequence>
<keyword evidence="3" id="KW-1133">Transmembrane helix</keyword>
<keyword evidence="9" id="KW-1185">Reference proteome</keyword>
<keyword evidence="5" id="KW-0539">Nucleus</keyword>
<evidence type="ECO:0000256" key="1">
    <source>
        <dbReference type="ARBA" id="ARBA00004473"/>
    </source>
</evidence>
<accession>A0AA39ZW78</accession>
<dbReference type="AlphaFoldDB" id="A0AA39ZW78"/>
<evidence type="ECO:0000256" key="6">
    <source>
        <dbReference type="SAM" id="MobiDB-lite"/>
    </source>
</evidence>
<evidence type="ECO:0000313" key="9">
    <source>
        <dbReference type="Proteomes" id="UP001172102"/>
    </source>
</evidence>
<comment type="subcellular location">
    <subcellularLocation>
        <location evidence="1">Nucleus inner membrane</location>
        <topology evidence="1">Multi-pass membrane protein</topology>
    </subcellularLocation>
</comment>
<evidence type="ECO:0000259" key="7">
    <source>
        <dbReference type="Pfam" id="PF09779"/>
    </source>
</evidence>
<dbReference type="Pfam" id="PF09779">
    <property type="entry name" value="Ima1_N"/>
    <property type="match status" value="1"/>
</dbReference>
<gene>
    <name evidence="8" type="ORF">B0H67DRAFT_613379</name>
</gene>
<keyword evidence="4" id="KW-0472">Membrane</keyword>
<dbReference type="PANTHER" id="PTHR28538">
    <property type="entry name" value="INTEGRAL INNER NUCLEAR MEMBRANE PROTEIN IMA1"/>
    <property type="match status" value="1"/>
</dbReference>
<comment type="caution">
    <text evidence="8">The sequence shown here is derived from an EMBL/GenBank/DDBJ whole genome shotgun (WGS) entry which is preliminary data.</text>
</comment>
<reference evidence="8" key="1">
    <citation type="submission" date="2023-06" db="EMBL/GenBank/DDBJ databases">
        <title>Genome-scale phylogeny and comparative genomics of the fungal order Sordariales.</title>
        <authorList>
            <consortium name="Lawrence Berkeley National Laboratory"/>
            <person name="Hensen N."/>
            <person name="Bonometti L."/>
            <person name="Westerberg I."/>
            <person name="Brannstrom I.O."/>
            <person name="Guillou S."/>
            <person name="Cros-Aarteil S."/>
            <person name="Calhoun S."/>
            <person name="Haridas S."/>
            <person name="Kuo A."/>
            <person name="Mondo S."/>
            <person name="Pangilinan J."/>
            <person name="Riley R."/>
            <person name="Labutti K."/>
            <person name="Andreopoulos B."/>
            <person name="Lipzen A."/>
            <person name="Chen C."/>
            <person name="Yanf M."/>
            <person name="Daum C."/>
            <person name="Ng V."/>
            <person name="Clum A."/>
            <person name="Steindorff A."/>
            <person name="Ohm R."/>
            <person name="Martin F."/>
            <person name="Silar P."/>
            <person name="Natvig D."/>
            <person name="Lalanne C."/>
            <person name="Gautier V."/>
            <person name="Ament-Velasquez S.L."/>
            <person name="Kruys A."/>
            <person name="Hutchinson M.I."/>
            <person name="Powell A.J."/>
            <person name="Barry K."/>
            <person name="Miller A.N."/>
            <person name="Grigoriev I.V."/>
            <person name="Debuchy R."/>
            <person name="Gladieux P."/>
            <person name="Thoren M.H."/>
            <person name="Johannesson H."/>
        </authorList>
    </citation>
    <scope>NUCLEOTIDE SEQUENCE</scope>
    <source>
        <strain evidence="8">SMH4607-1</strain>
    </source>
</reference>